<accession>A0A8S5U8V7</accession>
<sequence length="73" mass="8647">MEVLQEKLLNERSELTTKLNKLLAFIETEKYQELSSEAKFLLKQQARLMTAYSEVLYRRIILISEEIANVKQQ</sequence>
<proteinExistence type="predicted"/>
<organism evidence="1">
    <name type="scientific">Siphoviridae sp. ctnMR5</name>
    <dbReference type="NCBI Taxonomy" id="2825658"/>
    <lineage>
        <taxon>Viruses</taxon>
        <taxon>Duplodnaviria</taxon>
        <taxon>Heunggongvirae</taxon>
        <taxon>Uroviricota</taxon>
        <taxon>Caudoviricetes</taxon>
    </lineage>
</organism>
<evidence type="ECO:0000313" key="1">
    <source>
        <dbReference type="EMBL" id="DAF90888.1"/>
    </source>
</evidence>
<name>A0A8S5U8V7_9CAUD</name>
<reference evidence="1" key="1">
    <citation type="journal article" date="2021" name="Proc. Natl. Acad. Sci. U.S.A.">
        <title>A Catalog of Tens of Thousands of Viruses from Human Metagenomes Reveals Hidden Associations with Chronic Diseases.</title>
        <authorList>
            <person name="Tisza M.J."/>
            <person name="Buck C.B."/>
        </authorList>
    </citation>
    <scope>NUCLEOTIDE SEQUENCE</scope>
    <source>
        <strain evidence="1">CtnMR5</strain>
    </source>
</reference>
<dbReference type="InterPro" id="IPR054052">
    <property type="entry name" value="Y16Q-like"/>
</dbReference>
<dbReference type="Pfam" id="PF21825">
    <property type="entry name" value="crAss001_48"/>
    <property type="match status" value="1"/>
</dbReference>
<protein>
    <submittedName>
        <fullName evidence="1">Uncharacterized protein</fullName>
    </submittedName>
</protein>
<dbReference type="EMBL" id="BK016039">
    <property type="protein sequence ID" value="DAF90888.1"/>
    <property type="molecule type" value="Genomic_DNA"/>
</dbReference>